<evidence type="ECO:0000259" key="1">
    <source>
        <dbReference type="SMART" id="SM00587"/>
    </source>
</evidence>
<dbReference type="InterPro" id="IPR004119">
    <property type="entry name" value="EcKL"/>
</dbReference>
<gene>
    <name evidence="2" type="ORF">BRAFLDRAFT_68252</name>
</gene>
<dbReference type="InterPro" id="IPR015897">
    <property type="entry name" value="CHK_kinase-like"/>
</dbReference>
<evidence type="ECO:0000313" key="2">
    <source>
        <dbReference type="EMBL" id="EEN69296.1"/>
    </source>
</evidence>
<organism>
    <name type="scientific">Branchiostoma floridae</name>
    <name type="common">Florida lancelet</name>
    <name type="synonym">Amphioxus</name>
    <dbReference type="NCBI Taxonomy" id="7739"/>
    <lineage>
        <taxon>Eukaryota</taxon>
        <taxon>Metazoa</taxon>
        <taxon>Chordata</taxon>
        <taxon>Cephalochordata</taxon>
        <taxon>Leptocardii</taxon>
        <taxon>Amphioxiformes</taxon>
        <taxon>Branchiostomatidae</taxon>
        <taxon>Branchiostoma</taxon>
    </lineage>
</organism>
<name>C3XRH8_BRAFL</name>
<dbReference type="AlphaFoldDB" id="C3XRH8"/>
<dbReference type="SMART" id="SM00587">
    <property type="entry name" value="CHK"/>
    <property type="match status" value="1"/>
</dbReference>
<feature type="domain" description="CHK kinase-like" evidence="1">
    <location>
        <begin position="157"/>
        <end position="323"/>
    </location>
</feature>
<dbReference type="InParanoid" id="C3XRH8"/>
<dbReference type="EMBL" id="GG666456">
    <property type="protein sequence ID" value="EEN69296.1"/>
    <property type="molecule type" value="Genomic_DNA"/>
</dbReference>
<protein>
    <recommendedName>
        <fullName evidence="1">CHK kinase-like domain-containing protein</fullName>
    </recommendedName>
</protein>
<proteinExistence type="predicted"/>
<dbReference type="PANTHER" id="PTHR11012">
    <property type="entry name" value="PROTEIN KINASE-LIKE DOMAIN-CONTAINING"/>
    <property type="match status" value="1"/>
</dbReference>
<sequence length="347" mass="39226">MATPEKITVPQSTEDIAPSWVQQVLQRDLPDVTITDVDVKGSISEGDGYLSDIIPFDAVGTSNSASQHYSLVAKLTDFNRPQTLIPDFPKEFHIQMEKMEVKFYSILAPDLLNVSVQSEPKSQPKAKNDGDQAHAESLFLPKCYFAATDPSSMVSVRVMENLKSQGFSIKPNRQTLSRNEMMLTVGAFAQAHGLSHRLELRLGKPLPEKYDWIQPLDVVLNEAGLKAFMNEYEKCLKKFATAFPDQADLVARLEKLQENSMKFLDVSKSPRIKVLSHGDCWVNNIMIKTSHLFLLFKLQQAEVKEVSWVLAIQVFSMTRHFFPQHLLDLRQLCRYTVAGSVNCTWGF</sequence>
<reference evidence="2" key="1">
    <citation type="journal article" date="2008" name="Nature">
        <title>The amphioxus genome and the evolution of the chordate karyotype.</title>
        <authorList>
            <consortium name="US DOE Joint Genome Institute (JGI-PGF)"/>
            <person name="Putnam N.H."/>
            <person name="Butts T."/>
            <person name="Ferrier D.E.K."/>
            <person name="Furlong R.F."/>
            <person name="Hellsten U."/>
            <person name="Kawashima T."/>
            <person name="Robinson-Rechavi M."/>
            <person name="Shoguchi E."/>
            <person name="Terry A."/>
            <person name="Yu J.-K."/>
            <person name="Benito-Gutierrez E.L."/>
            <person name="Dubchak I."/>
            <person name="Garcia-Fernandez J."/>
            <person name="Gibson-Brown J.J."/>
            <person name="Grigoriev I.V."/>
            <person name="Horton A.C."/>
            <person name="de Jong P.J."/>
            <person name="Jurka J."/>
            <person name="Kapitonov V.V."/>
            <person name="Kohara Y."/>
            <person name="Kuroki Y."/>
            <person name="Lindquist E."/>
            <person name="Lucas S."/>
            <person name="Osoegawa K."/>
            <person name="Pennacchio L.A."/>
            <person name="Salamov A.A."/>
            <person name="Satou Y."/>
            <person name="Sauka-Spengler T."/>
            <person name="Schmutz J."/>
            <person name="Shin-I T."/>
            <person name="Toyoda A."/>
            <person name="Bronner-Fraser M."/>
            <person name="Fujiyama A."/>
            <person name="Holland L.Z."/>
            <person name="Holland P.W.H."/>
            <person name="Satoh N."/>
            <person name="Rokhsar D.S."/>
        </authorList>
    </citation>
    <scope>NUCLEOTIDE SEQUENCE [LARGE SCALE GENOMIC DNA]</scope>
    <source>
        <strain evidence="2">S238N-H82</strain>
        <tissue evidence="2">Testes</tissue>
    </source>
</reference>
<dbReference type="Pfam" id="PF02958">
    <property type="entry name" value="EcKL"/>
    <property type="match status" value="1"/>
</dbReference>
<accession>C3XRH8</accession>
<dbReference type="SUPFAM" id="SSF56112">
    <property type="entry name" value="Protein kinase-like (PK-like)"/>
    <property type="match status" value="1"/>
</dbReference>
<dbReference type="PANTHER" id="PTHR11012:SF30">
    <property type="entry name" value="PROTEIN KINASE-LIKE DOMAIN-CONTAINING"/>
    <property type="match status" value="1"/>
</dbReference>
<dbReference type="InterPro" id="IPR011009">
    <property type="entry name" value="Kinase-like_dom_sf"/>
</dbReference>